<reference evidence="1" key="1">
    <citation type="submission" date="2020-07" db="EMBL/GenBank/DDBJ databases">
        <title>Multicomponent nature underlies the extraordinary mechanical properties of spider dragline silk.</title>
        <authorList>
            <person name="Kono N."/>
            <person name="Nakamura H."/>
            <person name="Mori M."/>
            <person name="Yoshida Y."/>
            <person name="Ohtoshi R."/>
            <person name="Malay A.D."/>
            <person name="Moran D.A.P."/>
            <person name="Tomita M."/>
            <person name="Numata K."/>
            <person name="Arakawa K."/>
        </authorList>
    </citation>
    <scope>NUCLEOTIDE SEQUENCE</scope>
</reference>
<comment type="caution">
    <text evidence="1">The sequence shown here is derived from an EMBL/GenBank/DDBJ whole genome shotgun (WGS) entry which is preliminary data.</text>
</comment>
<protein>
    <submittedName>
        <fullName evidence="1">Uncharacterized protein</fullName>
    </submittedName>
</protein>
<dbReference type="EMBL" id="BMAO01001360">
    <property type="protein sequence ID" value="GFQ72784.1"/>
    <property type="molecule type" value="Genomic_DNA"/>
</dbReference>
<name>A0A8X6KG64_TRICU</name>
<organism evidence="1 2">
    <name type="scientific">Trichonephila clavata</name>
    <name type="common">Joro spider</name>
    <name type="synonym">Nephila clavata</name>
    <dbReference type="NCBI Taxonomy" id="2740835"/>
    <lineage>
        <taxon>Eukaryota</taxon>
        <taxon>Metazoa</taxon>
        <taxon>Ecdysozoa</taxon>
        <taxon>Arthropoda</taxon>
        <taxon>Chelicerata</taxon>
        <taxon>Arachnida</taxon>
        <taxon>Araneae</taxon>
        <taxon>Araneomorphae</taxon>
        <taxon>Entelegynae</taxon>
        <taxon>Araneoidea</taxon>
        <taxon>Nephilidae</taxon>
        <taxon>Trichonephila</taxon>
    </lineage>
</organism>
<evidence type="ECO:0000313" key="1">
    <source>
        <dbReference type="EMBL" id="GFQ72784.1"/>
    </source>
</evidence>
<evidence type="ECO:0000313" key="2">
    <source>
        <dbReference type="Proteomes" id="UP000887116"/>
    </source>
</evidence>
<gene>
    <name evidence="1" type="ORF">TNCT_608181</name>
</gene>
<sequence length="36" mass="4471">DQRWHFVNFSEFKWVLGVDELIMNTGRWMVRWDSGK</sequence>
<feature type="non-terminal residue" evidence="1">
    <location>
        <position position="1"/>
    </location>
</feature>
<dbReference type="Proteomes" id="UP000887116">
    <property type="component" value="Unassembled WGS sequence"/>
</dbReference>
<proteinExistence type="predicted"/>
<accession>A0A8X6KG64</accession>
<dbReference type="AlphaFoldDB" id="A0A8X6KG64"/>
<keyword evidence="2" id="KW-1185">Reference proteome</keyword>